<feature type="transmembrane region" description="Helical" evidence="1">
    <location>
        <begin position="29"/>
        <end position="47"/>
    </location>
</feature>
<dbReference type="KEGG" id="tcd:AAIA72_13685"/>
<feature type="transmembrane region" description="Helical" evidence="1">
    <location>
        <begin position="232"/>
        <end position="249"/>
    </location>
</feature>
<dbReference type="RefSeq" id="WP_369600869.1">
    <property type="nucleotide sequence ID" value="NZ_CP154858.1"/>
</dbReference>
<sequence>MLTGKLLVTLATVLGLSWVAEHVSTRWAGVLAGFPLGTAIALYFIGLEQGAGYAGEAARFTLNGFVAAQVMAGVYAGLAGRVPVALTVVAAVAAFMAASALTRVLDGPLWLHVAVVAGLTVLCARLFRRIPDVAIDRPVRLTWSLLGIRALASAAIILAVTGSAGLLGKDWAGLLSAFPITFFPMLVLIHLGYGAQPVRTLIRYYPAGLGALITHATVVALAYPVWGVNRGTLLALVLATGYVLVYQMLSQRLQGRAD</sequence>
<reference evidence="2" key="1">
    <citation type="submission" date="2024-05" db="EMBL/GenBank/DDBJ databases">
        <title>Genome sequencing of novel strain.</title>
        <authorList>
            <person name="Ganbat D."/>
            <person name="Ganbat S."/>
            <person name="Lee S.-J."/>
        </authorList>
    </citation>
    <scope>NUCLEOTIDE SEQUENCE</scope>
    <source>
        <strain evidence="2">SMD15-11</strain>
    </source>
</reference>
<feature type="transmembrane region" description="Helical" evidence="1">
    <location>
        <begin position="109"/>
        <end position="127"/>
    </location>
</feature>
<gene>
    <name evidence="2" type="ORF">AAIA72_13685</name>
</gene>
<feature type="transmembrane region" description="Helical" evidence="1">
    <location>
        <begin position="148"/>
        <end position="168"/>
    </location>
</feature>
<accession>A0AB39UUI0</accession>
<protein>
    <recommendedName>
        <fullName evidence="3">DUF3147 family protein</fullName>
    </recommendedName>
</protein>
<organism evidence="2">
    <name type="scientific">Thermohahella caldifontis</name>
    <dbReference type="NCBI Taxonomy" id="3142973"/>
    <lineage>
        <taxon>Bacteria</taxon>
        <taxon>Pseudomonadati</taxon>
        <taxon>Pseudomonadota</taxon>
        <taxon>Gammaproteobacteria</taxon>
        <taxon>Oceanospirillales</taxon>
        <taxon>Hahellaceae</taxon>
        <taxon>Thermohahella</taxon>
    </lineage>
</organism>
<dbReference type="AlphaFoldDB" id="A0AB39UUI0"/>
<proteinExistence type="predicted"/>
<feature type="transmembrane region" description="Helical" evidence="1">
    <location>
        <begin position="205"/>
        <end position="226"/>
    </location>
</feature>
<evidence type="ECO:0000313" key="2">
    <source>
        <dbReference type="EMBL" id="XDT71845.1"/>
    </source>
</evidence>
<keyword evidence="1" id="KW-0472">Membrane</keyword>
<dbReference type="EMBL" id="CP154858">
    <property type="protein sequence ID" value="XDT71845.1"/>
    <property type="molecule type" value="Genomic_DNA"/>
</dbReference>
<feature type="transmembrane region" description="Helical" evidence="1">
    <location>
        <begin position="174"/>
        <end position="193"/>
    </location>
</feature>
<evidence type="ECO:0008006" key="3">
    <source>
        <dbReference type="Google" id="ProtNLM"/>
    </source>
</evidence>
<evidence type="ECO:0000256" key="1">
    <source>
        <dbReference type="SAM" id="Phobius"/>
    </source>
</evidence>
<name>A0AB39UUI0_9GAMM</name>
<keyword evidence="1" id="KW-1133">Transmembrane helix</keyword>
<keyword evidence="1" id="KW-0812">Transmembrane</keyword>
<feature type="transmembrane region" description="Helical" evidence="1">
    <location>
        <begin position="68"/>
        <end position="97"/>
    </location>
</feature>